<dbReference type="RefSeq" id="XP_018150332.1">
    <property type="nucleotide sequence ID" value="XM_018281561.1"/>
</dbReference>
<dbReference type="EMBL" id="LSBJ02000001">
    <property type="protein sequence ID" value="OAQ74249.1"/>
    <property type="molecule type" value="Genomic_DNA"/>
</dbReference>
<organism evidence="2 3">
    <name type="scientific">Pochonia chlamydosporia 170</name>
    <dbReference type="NCBI Taxonomy" id="1380566"/>
    <lineage>
        <taxon>Eukaryota</taxon>
        <taxon>Fungi</taxon>
        <taxon>Dikarya</taxon>
        <taxon>Ascomycota</taxon>
        <taxon>Pezizomycotina</taxon>
        <taxon>Sordariomycetes</taxon>
        <taxon>Hypocreomycetidae</taxon>
        <taxon>Hypocreales</taxon>
        <taxon>Clavicipitaceae</taxon>
        <taxon>Pochonia</taxon>
    </lineage>
</organism>
<sequence length="442" mass="50604">MIFSIIGTFIANLIKITAVVTLICCWDSVLPNRTQITREEASLPGKAVSYIFRATREYAVRLMKFLCNLFPSIRQPISATTNTASSPQTPQGGSYQNNHAAPIVHRQSRGKEKCLLDAQHCRAIAAQCKFYEDTHAASTEEMTLKYCAQHNDCLLEQNKLKTSILDQRKHQNRLLNRITSLEREKQQKQAQITELADFISGCSWRRDDFTRQLEHRARITHTAYRLVDEKLAEIQAQYHTIQNAYRGGQLEFDEREQAHIVALDHNERDNRLGRRIQAGFWRTFKNGLTRLVDAVDSDCKNLPLTPAVLQEIELAKKRLQPELAAVRGHSESGNEAMSQLEREKQAWDTAEKKMLDGMKMEEDHSENILTHVGSSKDGMAARNRHRTRFDEFDTVRTGGAEVKPVDVKEARPPGRGQPKKTLERFSKPREQRERENSLQTEA</sequence>
<dbReference type="AlphaFoldDB" id="A0A179GAS1"/>
<accession>A0A179GAS1</accession>
<dbReference type="KEGG" id="pchm:VFPPC_01792"/>
<proteinExistence type="predicted"/>
<keyword evidence="3" id="KW-1185">Reference proteome</keyword>
<dbReference type="Proteomes" id="UP000078397">
    <property type="component" value="Unassembled WGS sequence"/>
</dbReference>
<feature type="compositionally biased region" description="Basic and acidic residues" evidence="1">
    <location>
        <begin position="403"/>
        <end position="412"/>
    </location>
</feature>
<gene>
    <name evidence="2" type="ORF">VFPPC_01792</name>
</gene>
<name>A0A179GAS1_METCM</name>
<comment type="caution">
    <text evidence="2">The sequence shown here is derived from an EMBL/GenBank/DDBJ whole genome shotgun (WGS) entry which is preliminary data.</text>
</comment>
<evidence type="ECO:0000256" key="1">
    <source>
        <dbReference type="SAM" id="MobiDB-lite"/>
    </source>
</evidence>
<feature type="compositionally biased region" description="Basic and acidic residues" evidence="1">
    <location>
        <begin position="420"/>
        <end position="436"/>
    </location>
</feature>
<feature type="region of interest" description="Disordered" evidence="1">
    <location>
        <begin position="388"/>
        <end position="442"/>
    </location>
</feature>
<protein>
    <submittedName>
        <fullName evidence="2">YebO-like protein domain-containing protein</fullName>
    </submittedName>
</protein>
<evidence type="ECO:0000313" key="3">
    <source>
        <dbReference type="Proteomes" id="UP000078397"/>
    </source>
</evidence>
<reference evidence="2 3" key="1">
    <citation type="journal article" date="2016" name="PLoS Pathog.">
        <title>Biosynthesis of antibiotic leucinostatins in bio-control fungus Purpureocillium lilacinum and their inhibition on phytophthora revealed by genome mining.</title>
        <authorList>
            <person name="Wang G."/>
            <person name="Liu Z."/>
            <person name="Lin R."/>
            <person name="Li E."/>
            <person name="Mao Z."/>
            <person name="Ling J."/>
            <person name="Yang Y."/>
            <person name="Yin W.B."/>
            <person name="Xie B."/>
        </authorList>
    </citation>
    <scope>NUCLEOTIDE SEQUENCE [LARGE SCALE GENOMIC DNA]</scope>
    <source>
        <strain evidence="2">170</strain>
    </source>
</reference>
<dbReference type="GeneID" id="28845555"/>
<evidence type="ECO:0000313" key="2">
    <source>
        <dbReference type="EMBL" id="OAQ74249.1"/>
    </source>
</evidence>